<dbReference type="OrthoDB" id="9796077at2"/>
<dbReference type="AlphaFoldDB" id="A0A1I2M621"/>
<dbReference type="STRING" id="1045558.SAMN05216175_101414"/>
<dbReference type="UniPathway" id="UPA00232"/>
<dbReference type="SUPFAM" id="SSF55718">
    <property type="entry name" value="SCP-like"/>
    <property type="match status" value="1"/>
</dbReference>
<dbReference type="Gene3D" id="3.30.1050.10">
    <property type="entry name" value="SCP2 sterol-binding domain"/>
    <property type="match status" value="1"/>
</dbReference>
<protein>
    <recommendedName>
        <fullName evidence="1">Ubiquinone biosynthesis accessory factor UbiJ</fullName>
    </recommendedName>
</protein>
<reference evidence="5" key="1">
    <citation type="submission" date="2016-10" db="EMBL/GenBank/DDBJ databases">
        <authorList>
            <person name="Varghese N."/>
            <person name="Submissions S."/>
        </authorList>
    </citation>
    <scope>NUCLEOTIDE SEQUENCE [LARGE SCALE GENOMIC DNA]</scope>
    <source>
        <strain evidence="5">CGMCC 1.10971</strain>
    </source>
</reference>
<evidence type="ECO:0000256" key="2">
    <source>
        <dbReference type="SAM" id="Coils"/>
    </source>
</evidence>
<keyword evidence="1" id="KW-0831">Ubiquinone biosynthesis</keyword>
<evidence type="ECO:0000256" key="1">
    <source>
        <dbReference type="HAMAP-Rule" id="MF_02215"/>
    </source>
</evidence>
<comment type="subcellular location">
    <subcellularLocation>
        <location evidence="1">Cytoplasm</location>
    </subcellularLocation>
</comment>
<keyword evidence="2" id="KW-0175">Coiled coil</keyword>
<dbReference type="HAMAP" id="MF_02215">
    <property type="entry name" value="UbiJ"/>
    <property type="match status" value="1"/>
</dbReference>
<sequence length="205" mass="22837">MANDMLHALLLTPLESAINTLLQSDSVTCQTLKRLTGKVIRIEATDLNQSLFIIPFNAGVQLQAHFEGDADVTLSGSSNRLLQLISSDNKAEHFFGNGIIVSGETSLANQFQQLLAETHIDWEALLADYIGDLPAHQLSELSKSQLSFVKRIGNSFSENIHEYIQEEAQLLPTRPEAEAFMQEVDHLKDRAERLAARIRALEKKL</sequence>
<dbReference type="InterPro" id="IPR036527">
    <property type="entry name" value="SCP2_sterol-bd_dom_sf"/>
</dbReference>
<keyword evidence="4" id="KW-0830">Ubiquinone</keyword>
<comment type="pathway">
    <text evidence="1">Cofactor biosynthesis; ubiquinone biosynthesis.</text>
</comment>
<dbReference type="RefSeq" id="WP_090723706.1">
    <property type="nucleotide sequence ID" value="NZ_FOOU01000001.1"/>
</dbReference>
<feature type="domain" description="SCP2" evidence="3">
    <location>
        <begin position="18"/>
        <end position="115"/>
    </location>
</feature>
<keyword evidence="5" id="KW-1185">Reference proteome</keyword>
<name>A0A1I2M621_9GAMM</name>
<feature type="coiled-coil region" evidence="2">
    <location>
        <begin position="177"/>
        <end position="204"/>
    </location>
</feature>
<dbReference type="InterPro" id="IPR038989">
    <property type="entry name" value="UbiJ"/>
</dbReference>
<dbReference type="GO" id="GO:0006744">
    <property type="term" value="P:ubiquinone biosynthetic process"/>
    <property type="evidence" value="ECO:0007669"/>
    <property type="project" value="UniProtKB-UniRule"/>
</dbReference>
<dbReference type="EMBL" id="FOOU01000001">
    <property type="protein sequence ID" value="SFF86258.1"/>
    <property type="molecule type" value="Genomic_DNA"/>
</dbReference>
<dbReference type="PANTHER" id="PTHR38693">
    <property type="entry name" value="UBIQUINONE BIOSYNTHESIS PROTEIN UBIJ"/>
    <property type="match status" value="1"/>
</dbReference>
<gene>
    <name evidence="1" type="primary">ubiJ</name>
    <name evidence="4" type="ORF">SAMN05216175_101414</name>
</gene>
<dbReference type="PANTHER" id="PTHR38693:SF1">
    <property type="entry name" value="UBIQUINONE BIOSYNTHESIS ACCESSORY FACTOR UBIJ"/>
    <property type="match status" value="1"/>
</dbReference>
<accession>A0A1I2M621</accession>
<dbReference type="Pfam" id="PF02036">
    <property type="entry name" value="SCP2"/>
    <property type="match status" value="1"/>
</dbReference>
<evidence type="ECO:0000313" key="5">
    <source>
        <dbReference type="Proteomes" id="UP000198623"/>
    </source>
</evidence>
<proteinExistence type="inferred from homology"/>
<dbReference type="GO" id="GO:0005737">
    <property type="term" value="C:cytoplasm"/>
    <property type="evidence" value="ECO:0007669"/>
    <property type="project" value="UniProtKB-SubCell"/>
</dbReference>
<evidence type="ECO:0000259" key="3">
    <source>
        <dbReference type="Pfam" id="PF02036"/>
    </source>
</evidence>
<keyword evidence="1" id="KW-0963">Cytoplasm</keyword>
<comment type="function">
    <text evidence="1">Required for ubiquinone (coenzyme Q) biosynthesis. Binds hydrophobic ubiquinone biosynthetic intermediates via its SCP2 domain and is essential for the stability of the Ubi complex. May constitute a docking platform where Ubi enzymes assemble and access their SCP2-bound polyprenyl substrates.</text>
</comment>
<dbReference type="Proteomes" id="UP000198623">
    <property type="component" value="Unassembled WGS sequence"/>
</dbReference>
<dbReference type="InterPro" id="IPR003033">
    <property type="entry name" value="SCP2_sterol-bd_dom"/>
</dbReference>
<evidence type="ECO:0000313" key="4">
    <source>
        <dbReference type="EMBL" id="SFF86258.1"/>
    </source>
</evidence>
<comment type="similarity">
    <text evidence="1">Belongs to the UbiJ family.</text>
</comment>
<organism evidence="4 5">
    <name type="scientific">Neptunomonas qingdaonensis</name>
    <dbReference type="NCBI Taxonomy" id="1045558"/>
    <lineage>
        <taxon>Bacteria</taxon>
        <taxon>Pseudomonadati</taxon>
        <taxon>Pseudomonadota</taxon>
        <taxon>Gammaproteobacteria</taxon>
        <taxon>Oceanospirillales</taxon>
        <taxon>Oceanospirillaceae</taxon>
        <taxon>Neptunomonas</taxon>
    </lineage>
</organism>